<dbReference type="AlphaFoldDB" id="A0A225WHV6"/>
<evidence type="ECO:0000313" key="2">
    <source>
        <dbReference type="Proteomes" id="UP000198211"/>
    </source>
</evidence>
<gene>
    <name evidence="1" type="ORF">PHMEG_0009595</name>
</gene>
<evidence type="ECO:0000313" key="1">
    <source>
        <dbReference type="EMBL" id="OWZ16597.1"/>
    </source>
</evidence>
<comment type="caution">
    <text evidence="1">The sequence shown here is derived from an EMBL/GenBank/DDBJ whole genome shotgun (WGS) entry which is preliminary data.</text>
</comment>
<reference evidence="2" key="1">
    <citation type="submission" date="2017-03" db="EMBL/GenBank/DDBJ databases">
        <title>Phytopthora megakarya and P. palmivora, two closely related causual agents of cacao black pod achieved similar genome size and gene model numbers by different mechanisms.</title>
        <authorList>
            <person name="Ali S."/>
            <person name="Shao J."/>
            <person name="Larry D.J."/>
            <person name="Kronmiller B."/>
            <person name="Shen D."/>
            <person name="Strem M.D."/>
            <person name="Melnick R.L."/>
            <person name="Guiltinan M.J."/>
            <person name="Tyler B.M."/>
            <person name="Meinhardt L.W."/>
            <person name="Bailey B.A."/>
        </authorList>
    </citation>
    <scope>NUCLEOTIDE SEQUENCE [LARGE SCALE GENOMIC DNA]</scope>
    <source>
        <strain evidence="2">zdho120</strain>
    </source>
</reference>
<name>A0A225WHV6_9STRA</name>
<dbReference type="EMBL" id="NBNE01000905">
    <property type="protein sequence ID" value="OWZ16597.1"/>
    <property type="molecule type" value="Genomic_DNA"/>
</dbReference>
<proteinExistence type="predicted"/>
<protein>
    <submittedName>
        <fullName evidence="1">Uncharacterized protein</fullName>
    </submittedName>
</protein>
<dbReference type="Proteomes" id="UP000198211">
    <property type="component" value="Unassembled WGS sequence"/>
</dbReference>
<accession>A0A225WHV6</accession>
<organism evidence="1 2">
    <name type="scientific">Phytophthora megakarya</name>
    <dbReference type="NCBI Taxonomy" id="4795"/>
    <lineage>
        <taxon>Eukaryota</taxon>
        <taxon>Sar</taxon>
        <taxon>Stramenopiles</taxon>
        <taxon>Oomycota</taxon>
        <taxon>Peronosporomycetes</taxon>
        <taxon>Peronosporales</taxon>
        <taxon>Peronosporaceae</taxon>
        <taxon>Phytophthora</taxon>
    </lineage>
</organism>
<keyword evidence="2" id="KW-1185">Reference proteome</keyword>
<sequence>MLTRGRASKIDFYKVFGLLLDLAIYLRSDKPFYQRLQSQCTAAPRFCKMHVYDRTKDDLQWFYQILLHGNLTELPSSMFGAPPRHLFDNTTAVNRCNKLHSKNPFSQEINRSIGLVENFFNLSSYAWVVELVGRCSVKGVRPNYI</sequence>